<dbReference type="AlphaFoldDB" id="A0A2N3XYL0"/>
<sequence>MHTSIALLLELGIVLIVLGAIGTVTRRFGVSPIPLYLLVGLAVGEGGIAPLPAARDFVELGASIGVVLLLLTLGLEFSIEEFTVTLRQHVPSGLLDMVVNAAPGALAGWLLGLDVTGIVALAGITWVSSSTIVSRLLDDLHRLGNRETPAVLSILLLEDFAMAVYLPILAVLATGGTVLHGLASVAVAVGVLLLALGASRRWGHRVGHLVEDRDTEQLLLRIVGLALVVAAIAEAAGTSAAVGAFLVGLALTGPLADRVRSLVTPLRDLFAAAFFLAIGISVAPPSLLPLLPVAIALAAVTALTKIGTGWYAAARAGAGRRGRLRAGTALIVRGEFSIIIVSLVTVHDALLGPLTTGYVLILAVAGPLITWWFSPPVRQPP</sequence>
<organism evidence="9 10">
    <name type="scientific">Saccharopolyspora spinosa</name>
    <dbReference type="NCBI Taxonomy" id="60894"/>
    <lineage>
        <taxon>Bacteria</taxon>
        <taxon>Bacillati</taxon>
        <taxon>Actinomycetota</taxon>
        <taxon>Actinomycetes</taxon>
        <taxon>Pseudonocardiales</taxon>
        <taxon>Pseudonocardiaceae</taxon>
        <taxon>Saccharopolyspora</taxon>
    </lineage>
</organism>
<evidence type="ECO:0000313" key="10">
    <source>
        <dbReference type="Proteomes" id="UP000233786"/>
    </source>
</evidence>
<keyword evidence="4 7" id="KW-0812">Transmembrane</keyword>
<evidence type="ECO:0000256" key="3">
    <source>
        <dbReference type="ARBA" id="ARBA00022448"/>
    </source>
</evidence>
<dbReference type="GO" id="GO:0016020">
    <property type="term" value="C:membrane"/>
    <property type="evidence" value="ECO:0007669"/>
    <property type="project" value="UniProtKB-SubCell"/>
</dbReference>
<evidence type="ECO:0000256" key="6">
    <source>
        <dbReference type="ARBA" id="ARBA00023136"/>
    </source>
</evidence>
<feature type="transmembrane region" description="Helical" evidence="7">
    <location>
        <begin position="149"/>
        <end position="172"/>
    </location>
</feature>
<dbReference type="InterPro" id="IPR006153">
    <property type="entry name" value="Cation/H_exchanger_TM"/>
</dbReference>
<name>A0A2N3XYL0_SACSN</name>
<dbReference type="InterPro" id="IPR038770">
    <property type="entry name" value="Na+/solute_symporter_sf"/>
</dbReference>
<dbReference type="PANTHER" id="PTHR42751">
    <property type="entry name" value="SODIUM/HYDROGEN EXCHANGER FAMILY/TRKA DOMAIN PROTEIN"/>
    <property type="match status" value="1"/>
</dbReference>
<feature type="transmembrane region" description="Helical" evidence="7">
    <location>
        <begin position="326"/>
        <end position="344"/>
    </location>
</feature>
<dbReference type="PANTHER" id="PTHR42751:SF6">
    <property type="entry name" value="CONSERVED INTEGRAL MEMBRANE TRANSPORT PROTEIN-RELATED"/>
    <property type="match status" value="1"/>
</dbReference>
<dbReference type="EMBL" id="PJNB01000001">
    <property type="protein sequence ID" value="PKW15732.1"/>
    <property type="molecule type" value="Genomic_DNA"/>
</dbReference>
<feature type="transmembrane region" description="Helical" evidence="7">
    <location>
        <begin position="178"/>
        <end position="197"/>
    </location>
</feature>
<accession>A0A2N3XYL0</accession>
<gene>
    <name evidence="9" type="ORF">A8926_3481</name>
</gene>
<reference evidence="9" key="1">
    <citation type="submission" date="2017-12" db="EMBL/GenBank/DDBJ databases">
        <title>Sequencing the genomes of 1000 Actinobacteria strains.</title>
        <authorList>
            <person name="Klenk H.-P."/>
        </authorList>
    </citation>
    <scope>NUCLEOTIDE SEQUENCE [LARGE SCALE GENOMIC DNA]</scope>
    <source>
        <strain evidence="9">DSM 44228</strain>
    </source>
</reference>
<feature type="transmembrane region" description="Helical" evidence="7">
    <location>
        <begin position="269"/>
        <end position="287"/>
    </location>
</feature>
<comment type="subcellular location">
    <subcellularLocation>
        <location evidence="1">Membrane</location>
        <topology evidence="1">Multi-pass membrane protein</topology>
    </subcellularLocation>
</comment>
<dbReference type="GO" id="GO:0015297">
    <property type="term" value="F:antiporter activity"/>
    <property type="evidence" value="ECO:0007669"/>
    <property type="project" value="InterPro"/>
</dbReference>
<evidence type="ECO:0000256" key="1">
    <source>
        <dbReference type="ARBA" id="ARBA00004141"/>
    </source>
</evidence>
<dbReference type="RefSeq" id="WP_010697093.1">
    <property type="nucleotide sequence ID" value="NZ_CP061007.1"/>
</dbReference>
<comment type="similarity">
    <text evidence="2">Belongs to the monovalent cation:proton antiporter 2 (CPA2) transporter (TC 2.A.37) family.</text>
</comment>
<evidence type="ECO:0000259" key="8">
    <source>
        <dbReference type="Pfam" id="PF00999"/>
    </source>
</evidence>
<feature type="transmembrane region" description="Helical" evidence="7">
    <location>
        <begin position="218"/>
        <end position="233"/>
    </location>
</feature>
<keyword evidence="6 7" id="KW-0472">Membrane</keyword>
<dbReference type="GO" id="GO:1902600">
    <property type="term" value="P:proton transmembrane transport"/>
    <property type="evidence" value="ECO:0007669"/>
    <property type="project" value="InterPro"/>
</dbReference>
<feature type="transmembrane region" description="Helical" evidence="7">
    <location>
        <begin position="6"/>
        <end position="23"/>
    </location>
</feature>
<keyword evidence="3" id="KW-0813">Transport</keyword>
<protein>
    <submittedName>
        <fullName evidence="9">Potassium/proton antiporter membrane subunit (CPA2 family)</fullName>
    </submittedName>
</protein>
<dbReference type="STRING" id="994479.GCA_000194155_03736"/>
<evidence type="ECO:0000256" key="2">
    <source>
        <dbReference type="ARBA" id="ARBA00005551"/>
    </source>
</evidence>
<dbReference type="OrthoDB" id="3294398at2"/>
<evidence type="ECO:0000256" key="4">
    <source>
        <dbReference type="ARBA" id="ARBA00022692"/>
    </source>
</evidence>
<dbReference type="Proteomes" id="UP000233786">
    <property type="component" value="Unassembled WGS sequence"/>
</dbReference>
<evidence type="ECO:0000256" key="5">
    <source>
        <dbReference type="ARBA" id="ARBA00022989"/>
    </source>
</evidence>
<feature type="transmembrane region" description="Helical" evidence="7">
    <location>
        <begin position="350"/>
        <end position="373"/>
    </location>
</feature>
<keyword evidence="5 7" id="KW-1133">Transmembrane helix</keyword>
<dbReference type="Pfam" id="PF00999">
    <property type="entry name" value="Na_H_Exchanger"/>
    <property type="match status" value="1"/>
</dbReference>
<evidence type="ECO:0000313" key="9">
    <source>
        <dbReference type="EMBL" id="PKW15732.1"/>
    </source>
</evidence>
<comment type="caution">
    <text evidence="9">The sequence shown here is derived from an EMBL/GenBank/DDBJ whole genome shotgun (WGS) entry which is preliminary data.</text>
</comment>
<dbReference type="Gene3D" id="1.20.1530.20">
    <property type="match status" value="1"/>
</dbReference>
<evidence type="ECO:0000256" key="7">
    <source>
        <dbReference type="SAM" id="Phobius"/>
    </source>
</evidence>
<feature type="transmembrane region" description="Helical" evidence="7">
    <location>
        <begin position="60"/>
        <end position="79"/>
    </location>
</feature>
<feature type="domain" description="Cation/H+ exchanger transmembrane" evidence="8">
    <location>
        <begin position="14"/>
        <end position="372"/>
    </location>
</feature>
<feature type="transmembrane region" description="Helical" evidence="7">
    <location>
        <begin position="35"/>
        <end position="54"/>
    </location>
</feature>
<proteinExistence type="inferred from homology"/>
<feature type="transmembrane region" description="Helical" evidence="7">
    <location>
        <begin position="117"/>
        <end position="137"/>
    </location>
</feature>
<keyword evidence="10" id="KW-1185">Reference proteome</keyword>